<keyword evidence="7" id="KW-0862">Zinc</keyword>
<keyword evidence="8" id="KW-0238">DNA-binding</keyword>
<dbReference type="InterPro" id="IPR038765">
    <property type="entry name" value="Papain-like_cys_pep_sf"/>
</dbReference>
<organism evidence="14 15">
    <name type="scientific">Vitis vinifera</name>
    <name type="common">Grape</name>
    <dbReference type="NCBI Taxonomy" id="29760"/>
    <lineage>
        <taxon>Eukaryota</taxon>
        <taxon>Viridiplantae</taxon>
        <taxon>Streptophyta</taxon>
        <taxon>Embryophyta</taxon>
        <taxon>Tracheophyta</taxon>
        <taxon>Spermatophyta</taxon>
        <taxon>Magnoliopsida</taxon>
        <taxon>eudicotyledons</taxon>
        <taxon>Gunneridae</taxon>
        <taxon>Pentapetalae</taxon>
        <taxon>rosids</taxon>
        <taxon>Vitales</taxon>
        <taxon>Vitaceae</taxon>
        <taxon>Viteae</taxon>
        <taxon>Vitis</taxon>
    </lineage>
</organism>
<name>A0A438DUB1_VITVI</name>
<keyword evidence="2" id="KW-0815">Transposition</keyword>
<dbReference type="PROSITE" id="PS50600">
    <property type="entry name" value="ULP_PROTEASE"/>
    <property type="match status" value="1"/>
</dbReference>
<dbReference type="GO" id="GO:0004803">
    <property type="term" value="F:transposase activity"/>
    <property type="evidence" value="ECO:0007669"/>
    <property type="project" value="InterPro"/>
</dbReference>
<feature type="region of interest" description="Disordered" evidence="11">
    <location>
        <begin position="582"/>
        <end position="603"/>
    </location>
</feature>
<evidence type="ECO:0000259" key="12">
    <source>
        <dbReference type="PROSITE" id="PS50600"/>
    </source>
</evidence>
<evidence type="ECO:0000313" key="14">
    <source>
        <dbReference type="EMBL" id="RVW38980.1"/>
    </source>
</evidence>
<keyword evidence="3" id="KW-0645">Protease</keyword>
<dbReference type="Pfam" id="PF00872">
    <property type="entry name" value="Transposase_mut"/>
    <property type="match status" value="1"/>
</dbReference>
<dbReference type="Pfam" id="PF03108">
    <property type="entry name" value="DBD_Tnp_Mut"/>
    <property type="match status" value="1"/>
</dbReference>
<dbReference type="Pfam" id="PF04434">
    <property type="entry name" value="SWIM"/>
    <property type="match status" value="1"/>
</dbReference>
<dbReference type="EMBL" id="QGNW01001498">
    <property type="protein sequence ID" value="RVW38980.1"/>
    <property type="molecule type" value="Genomic_DNA"/>
</dbReference>
<dbReference type="SUPFAM" id="SSF54001">
    <property type="entry name" value="Cysteine proteinases"/>
    <property type="match status" value="1"/>
</dbReference>
<feature type="domain" description="Ubiquitin-like protease family profile" evidence="12">
    <location>
        <begin position="1057"/>
        <end position="1231"/>
    </location>
</feature>
<dbReference type="Gene3D" id="3.40.395.10">
    <property type="entry name" value="Adenoviral Proteinase, Chain A"/>
    <property type="match status" value="1"/>
</dbReference>
<feature type="domain" description="SWIM-type" evidence="13">
    <location>
        <begin position="496"/>
        <end position="534"/>
    </location>
</feature>
<evidence type="ECO:0000259" key="13">
    <source>
        <dbReference type="PROSITE" id="PS50966"/>
    </source>
</evidence>
<accession>A0A438DUB1</accession>
<comment type="caution">
    <text evidence="14">The sequence shown here is derived from an EMBL/GenBank/DDBJ whole genome shotgun (WGS) entry which is preliminary data.</text>
</comment>
<dbReference type="Pfam" id="PF02902">
    <property type="entry name" value="Peptidase_C48"/>
    <property type="match status" value="1"/>
</dbReference>
<dbReference type="InterPro" id="IPR001207">
    <property type="entry name" value="Transposase_mutator"/>
</dbReference>
<evidence type="ECO:0000256" key="5">
    <source>
        <dbReference type="ARBA" id="ARBA00022771"/>
    </source>
</evidence>
<keyword evidence="6" id="KW-0378">Hydrolase</keyword>
<evidence type="ECO:0008006" key="16">
    <source>
        <dbReference type="Google" id="ProtNLM"/>
    </source>
</evidence>
<evidence type="ECO:0000256" key="6">
    <source>
        <dbReference type="ARBA" id="ARBA00022801"/>
    </source>
</evidence>
<dbReference type="PANTHER" id="PTHR31973:SF195">
    <property type="entry name" value="MUDR FAMILY TRANSPOSASE"/>
    <property type="match status" value="1"/>
</dbReference>
<dbReference type="GO" id="GO:0008270">
    <property type="term" value="F:zinc ion binding"/>
    <property type="evidence" value="ECO:0007669"/>
    <property type="project" value="UniProtKB-KW"/>
</dbReference>
<evidence type="ECO:0000313" key="15">
    <source>
        <dbReference type="Proteomes" id="UP000288805"/>
    </source>
</evidence>
<keyword evidence="4" id="KW-0479">Metal-binding</keyword>
<dbReference type="GO" id="GO:0006508">
    <property type="term" value="P:proteolysis"/>
    <property type="evidence" value="ECO:0007669"/>
    <property type="project" value="UniProtKB-KW"/>
</dbReference>
<evidence type="ECO:0000256" key="9">
    <source>
        <dbReference type="ARBA" id="ARBA00023172"/>
    </source>
</evidence>
<reference evidence="14 15" key="1">
    <citation type="journal article" date="2018" name="PLoS Genet.">
        <title>Population sequencing reveals clonal diversity and ancestral inbreeding in the grapevine cultivar Chardonnay.</title>
        <authorList>
            <person name="Roach M.J."/>
            <person name="Johnson D.L."/>
            <person name="Bohlmann J."/>
            <person name="van Vuuren H.J."/>
            <person name="Jones S.J."/>
            <person name="Pretorius I.S."/>
            <person name="Schmidt S.A."/>
            <person name="Borneman A.R."/>
        </authorList>
    </citation>
    <scope>NUCLEOTIDE SEQUENCE [LARGE SCALE GENOMIC DNA]</scope>
    <source>
        <strain evidence="15">cv. Chardonnay</strain>
        <tissue evidence="14">Leaf</tissue>
    </source>
</reference>
<evidence type="ECO:0000256" key="11">
    <source>
        <dbReference type="SAM" id="MobiDB-lite"/>
    </source>
</evidence>
<dbReference type="AlphaFoldDB" id="A0A438DUB1"/>
<comment type="similarity">
    <text evidence="1">Belongs to the peptidase C48 family.</text>
</comment>
<keyword evidence="5 10" id="KW-0863">Zinc-finger</keyword>
<gene>
    <name evidence="14" type="ORF">CK203_100078</name>
</gene>
<dbReference type="InterPro" id="IPR007527">
    <property type="entry name" value="Znf_SWIM"/>
</dbReference>
<evidence type="ECO:0000256" key="10">
    <source>
        <dbReference type="PROSITE-ProRule" id="PRU00325"/>
    </source>
</evidence>
<dbReference type="InterPro" id="IPR003653">
    <property type="entry name" value="Peptidase_C48_C"/>
</dbReference>
<evidence type="ECO:0000256" key="1">
    <source>
        <dbReference type="ARBA" id="ARBA00005234"/>
    </source>
</evidence>
<dbReference type="GO" id="GO:0003677">
    <property type="term" value="F:DNA binding"/>
    <property type="evidence" value="ECO:0007669"/>
    <property type="project" value="UniProtKB-KW"/>
</dbReference>
<evidence type="ECO:0000256" key="3">
    <source>
        <dbReference type="ARBA" id="ARBA00022670"/>
    </source>
</evidence>
<evidence type="ECO:0000256" key="4">
    <source>
        <dbReference type="ARBA" id="ARBA00022723"/>
    </source>
</evidence>
<protein>
    <recommendedName>
        <fullName evidence="16">Ubiquitin-like protease family profile domain-containing protein</fullName>
    </recommendedName>
</protein>
<sequence length="1271" mass="145497">MTFEEFTQKVLEKFDISLHVMRMHYTLKFNPRVIQDLEDEDDLDNVVSHSDDFANVYIVESPGVESIEANIPNTQLSLGGPHPTFPSSNASCDANPNTMMLSRGFASRCADTEYTLLESNRFREAILGSGHTFKNADEFRNAIYQMSLAGRFQYKYKKNSPTHMSVKCSVEDCPWKITTHAVEGNEILRVYTYQVNHNHIAQDECSSKVRVSSKRGAVVVEDVFRTTPEYLPRQICKDFERDHGVQLTYNQAWHLKEKAKERVYGSPRASYAYLPWLCHRLREINPGTIAEYTSHEGHFKQLFIAHAFSIQDDGMFPLALGVVGSENYEDWYWFLEKLKGILDGQEVIIISDRHQGILRSVSELFRVENHAYCYRHVKENFSSFFNRQNIRGKKGKEDALLLLDNIAYARLDIDYNEAFEKLVRFNGDLARWVAENSPEHWAMSKFLKKRWDKMTTNITESFNAWLREERHQTIYTLLMMHMDKLVAMLDTHMRGFTGEVYLVVDMQQHKCTCLTWQMSGLPCPHVCAVIRTLRHDVYDYIDPCFKVSTQQLIYSGQFQSLPTHNMPKVCEAGTLQDGQGNVFPSLQPPQVRRPPGRPRQRRIESQFSHKRAIHCSRCNGIVIILTMAGNGLDGSAASSLPLSKLGFQTLSMFNGSSKVLALAVSSRFCVCQKYQKEQGTSMFTRCSAARFKKLCNRLPEAKIQAIRDLQFGGLLNLNCTEVRHNLCIFLIQHFNVGFRRIEFSAQKHYPVTATDVGLILGLPTEGRNLQVTSTSSDHPFGTIRACEEKLLDLPVGEEFRRAFIYYACATLLAPTSRLNGCRNLWHTIHEDGFRNDVNWAQFVLDQLLHYVIKFQIPSVQVPITVPPALAWTDDLIKRRLVAEIKEFGAFGHAEIDFASQRSPTVERTMEPETNVDHDTNVDAENSDMRVVTLAMHQPALHTDDHAFPGDEYMASHAAYHVLDTPDRVVAPEYELQPSVPINVVSDGEEQPEGNVVPTNRNVRRRRVRRMAPNLLSPYISQPQTKQSAIKIDLKQGAALVFGDDLDASEELVSMHDTILTRGNLGCFEGNGWIGNDVVDAYCRLLQYQHEPKSKLFLSPYIAEMVIHSQAKHLVREAVIGRFEPHLYQIDIPYVNVNEVFLPVLIKNHWTLYVYDLENRRIQLLDSRPGRKKTMLSGVQQNLAKVVLWLAAHKKEVSPYDLRTFNFITPDVPLQTNEHDCGVFVMKFMELWSMGGFSKSIDVGKLKHYRLKIMGSMLFSAQNAHRDRVRRD</sequence>
<dbReference type="InterPro" id="IPR004332">
    <property type="entry name" value="Transposase_MuDR"/>
</dbReference>
<keyword evidence="9" id="KW-0233">DNA recombination</keyword>
<dbReference type="GO" id="GO:0006313">
    <property type="term" value="P:DNA transposition"/>
    <property type="evidence" value="ECO:0007669"/>
    <property type="project" value="InterPro"/>
</dbReference>
<evidence type="ECO:0000256" key="7">
    <source>
        <dbReference type="ARBA" id="ARBA00022833"/>
    </source>
</evidence>
<dbReference type="PROSITE" id="PS50966">
    <property type="entry name" value="ZF_SWIM"/>
    <property type="match status" value="1"/>
</dbReference>
<dbReference type="InterPro" id="IPR006564">
    <property type="entry name" value="Znf_PMZ"/>
</dbReference>
<dbReference type="Proteomes" id="UP000288805">
    <property type="component" value="Unassembled WGS sequence"/>
</dbReference>
<dbReference type="SMART" id="SM00575">
    <property type="entry name" value="ZnF_PMZ"/>
    <property type="match status" value="1"/>
</dbReference>
<evidence type="ECO:0000256" key="2">
    <source>
        <dbReference type="ARBA" id="ARBA00022578"/>
    </source>
</evidence>
<evidence type="ECO:0000256" key="8">
    <source>
        <dbReference type="ARBA" id="ARBA00023125"/>
    </source>
</evidence>
<proteinExistence type="inferred from homology"/>
<dbReference type="GO" id="GO:0008234">
    <property type="term" value="F:cysteine-type peptidase activity"/>
    <property type="evidence" value="ECO:0007669"/>
    <property type="project" value="InterPro"/>
</dbReference>
<dbReference type="PANTHER" id="PTHR31973">
    <property type="entry name" value="POLYPROTEIN, PUTATIVE-RELATED"/>
    <property type="match status" value="1"/>
</dbReference>